<reference evidence="1 2" key="1">
    <citation type="submission" date="2018-08" db="EMBL/GenBank/DDBJ databases">
        <title>A genome reference for cultivated species of the human gut microbiota.</title>
        <authorList>
            <person name="Zou Y."/>
            <person name="Xue W."/>
            <person name="Luo G."/>
        </authorList>
    </citation>
    <scope>NUCLEOTIDE SEQUENCE [LARGE SCALE GENOMIC DNA]</scope>
    <source>
        <strain evidence="1 2">AM22-7AC</strain>
    </source>
</reference>
<sequence length="296" mass="34297">MIIQHTKSLIRDTKGIEEYQTFLKYMSPSLSITQRALSLPQLTTCERKLLHELMTSNYNEYLMKSNTVSCCYSAMNAFLITAYCIVSKGVEQDISTIDITVDIYDTVQNISLITNTNNSDFVYVAWHSTNKINDLYMLYKTQYCGLTSASILDLVSADVIEEEYYLKDERFTIAPSILMKQYLSIIEREVNEIIVLAGFNPNPNEHLNWYDMKNRVRKKGITIDHLPYKLHEALDDLYQFRNQSMHGETNITKEDYAILCKYKNNGLFQGLSVKKLELTNRVLHPTVNEIKEYIGI</sequence>
<gene>
    <name evidence="1" type="ORF">DW270_13855</name>
</gene>
<dbReference type="Proteomes" id="UP000285697">
    <property type="component" value="Unassembled WGS sequence"/>
</dbReference>
<dbReference type="AlphaFoldDB" id="A0A414SAD7"/>
<evidence type="ECO:0000313" key="2">
    <source>
        <dbReference type="Proteomes" id="UP000285697"/>
    </source>
</evidence>
<evidence type="ECO:0000313" key="1">
    <source>
        <dbReference type="EMBL" id="RHG16039.1"/>
    </source>
</evidence>
<accession>A0A414SAD7</accession>
<dbReference type="EMBL" id="QRIA01000024">
    <property type="protein sequence ID" value="RHG16039.1"/>
    <property type="molecule type" value="Genomic_DNA"/>
</dbReference>
<proteinExistence type="predicted"/>
<comment type="caution">
    <text evidence="1">The sequence shown here is derived from an EMBL/GenBank/DDBJ whole genome shotgun (WGS) entry which is preliminary data.</text>
</comment>
<organism evidence="1 2">
    <name type="scientific">Mediterraneibacter gnavus</name>
    <name type="common">Ruminococcus gnavus</name>
    <dbReference type="NCBI Taxonomy" id="33038"/>
    <lineage>
        <taxon>Bacteria</taxon>
        <taxon>Bacillati</taxon>
        <taxon>Bacillota</taxon>
        <taxon>Clostridia</taxon>
        <taxon>Lachnospirales</taxon>
        <taxon>Lachnospiraceae</taxon>
        <taxon>Mediterraneibacter</taxon>
    </lineage>
</organism>
<protein>
    <submittedName>
        <fullName evidence="1">Uncharacterized protein</fullName>
    </submittedName>
</protein>
<name>A0A414SAD7_MEDGN</name>